<name>A0A2D0ANB2_9SPHN</name>
<accession>A0A2D0ANB2</accession>
<sequence>MIVLNPTDSPFLQFDVVHCAHERALILLDTAQEAACFAKDGMEPGKAQDRAFADAMCILTVAHEYLTAIDKAMGQIQANIAKGAGS</sequence>
<protein>
    <recommendedName>
        <fullName evidence="3">DUF3077 domain-containing protein</fullName>
    </recommendedName>
</protein>
<dbReference type="RefSeq" id="WP_088473434.1">
    <property type="nucleotide sequence ID" value="NZ_NISJ01000008.1"/>
</dbReference>
<keyword evidence="2" id="KW-1185">Reference proteome</keyword>
<organism evidence="1 2">
    <name type="scientific">Sphingopyxis witflariensis</name>
    <dbReference type="NCBI Taxonomy" id="173675"/>
    <lineage>
        <taxon>Bacteria</taxon>
        <taxon>Pseudomonadati</taxon>
        <taxon>Pseudomonadota</taxon>
        <taxon>Alphaproteobacteria</taxon>
        <taxon>Sphingomonadales</taxon>
        <taxon>Sphingomonadaceae</taxon>
        <taxon>Sphingopyxis</taxon>
    </lineage>
</organism>
<dbReference type="OrthoDB" id="9895116at2"/>
<evidence type="ECO:0000313" key="2">
    <source>
        <dbReference type="Proteomes" id="UP000197097"/>
    </source>
</evidence>
<evidence type="ECO:0000313" key="1">
    <source>
        <dbReference type="EMBL" id="OWQ95105.1"/>
    </source>
</evidence>
<gene>
    <name evidence="1" type="ORF">CDQ91_14380</name>
</gene>
<dbReference type="EMBL" id="NISJ01000008">
    <property type="protein sequence ID" value="OWQ95105.1"/>
    <property type="molecule type" value="Genomic_DNA"/>
</dbReference>
<proteinExistence type="predicted"/>
<dbReference type="AlphaFoldDB" id="A0A2D0ANB2"/>
<comment type="caution">
    <text evidence="1">The sequence shown here is derived from an EMBL/GenBank/DDBJ whole genome shotgun (WGS) entry which is preliminary data.</text>
</comment>
<evidence type="ECO:0008006" key="3">
    <source>
        <dbReference type="Google" id="ProtNLM"/>
    </source>
</evidence>
<dbReference type="Proteomes" id="UP000197097">
    <property type="component" value="Unassembled WGS sequence"/>
</dbReference>
<reference evidence="1 2" key="1">
    <citation type="journal article" date="2002" name="Int. J. Syst. Evol. Microbiol.">
        <title>Sphingopyxis witflariensis sp. nov., isolated from activated sludge.</title>
        <authorList>
            <person name="Kampfer P."/>
            <person name="Witzenberger R."/>
            <person name="Denner E.B."/>
            <person name="Busse H.J."/>
            <person name="Neef A."/>
        </authorList>
    </citation>
    <scope>NUCLEOTIDE SEQUENCE [LARGE SCALE GENOMIC DNA]</scope>
    <source>
        <strain evidence="1 2">DSM 14551</strain>
    </source>
</reference>